<feature type="transmembrane region" description="Helical" evidence="1">
    <location>
        <begin position="214"/>
        <end position="231"/>
    </location>
</feature>
<dbReference type="EMBL" id="MWBO01000004">
    <property type="protein sequence ID" value="OQA53387.1"/>
    <property type="molecule type" value="Genomic_DNA"/>
</dbReference>
<comment type="caution">
    <text evidence="2">The sequence shown here is derived from an EMBL/GenBank/DDBJ whole genome shotgun (WGS) entry which is preliminary data.</text>
</comment>
<dbReference type="Proteomes" id="UP000485367">
    <property type="component" value="Unassembled WGS sequence"/>
</dbReference>
<keyword evidence="1" id="KW-1133">Transmembrane helix</keyword>
<feature type="transmembrane region" description="Helical" evidence="1">
    <location>
        <begin position="78"/>
        <end position="95"/>
    </location>
</feature>
<feature type="transmembrane region" description="Helical" evidence="1">
    <location>
        <begin position="186"/>
        <end position="208"/>
    </location>
</feature>
<dbReference type="AlphaFoldDB" id="A0A1V5SFW7"/>
<organism evidence="2">
    <name type="scientific">candidate division WS2 bacterium ADurb.Bin280</name>
    <dbReference type="NCBI Taxonomy" id="1852829"/>
    <lineage>
        <taxon>Bacteria</taxon>
        <taxon>candidate division WS2</taxon>
    </lineage>
</organism>
<evidence type="ECO:0000256" key="1">
    <source>
        <dbReference type="SAM" id="Phobius"/>
    </source>
</evidence>
<gene>
    <name evidence="2" type="ORF">BWY43_00027</name>
</gene>
<feature type="transmembrane region" description="Helical" evidence="1">
    <location>
        <begin position="154"/>
        <end position="174"/>
    </location>
</feature>
<name>A0A1V5SFW7_9BACT</name>
<feature type="transmembrane region" description="Helical" evidence="1">
    <location>
        <begin position="128"/>
        <end position="148"/>
    </location>
</feature>
<reference evidence="2" key="1">
    <citation type="submission" date="2017-02" db="EMBL/GenBank/DDBJ databases">
        <title>Delving into the versatile metabolic prowess of the omnipresent phylum Bacteroidetes.</title>
        <authorList>
            <person name="Nobu M.K."/>
            <person name="Mei R."/>
            <person name="Narihiro T."/>
            <person name="Kuroda K."/>
            <person name="Liu W.-T."/>
        </authorList>
    </citation>
    <scope>NUCLEOTIDE SEQUENCE</scope>
    <source>
        <strain evidence="2">ADurb.Bin280</strain>
    </source>
</reference>
<keyword evidence="1" id="KW-0812">Transmembrane</keyword>
<proteinExistence type="predicted"/>
<accession>A0A1V5SFW7</accession>
<evidence type="ECO:0000313" key="2">
    <source>
        <dbReference type="EMBL" id="OQA53387.1"/>
    </source>
</evidence>
<evidence type="ECO:0008006" key="3">
    <source>
        <dbReference type="Google" id="ProtNLM"/>
    </source>
</evidence>
<sequence>MEEEDRRPARHSHVGFHGDGLAAVPADVYNSDSHKFSYDKFMIDVNAIFGIISILLISIGSIPYALDIHKKKIKPHVLSWLGWSFITAIGASAMMASGSSWATSIVWGNTLVCLFIVIYSISKRVGVWSTSIFDFAFFGLGMIGLILWQTLDAPLLAIICAIVADLSFGIPTITKTYNDPNSETRLPWIFNTLSGVFSVFAIESFVFYDAAYPIYLLIYDLTVLLFVLKVFSKKMKIRT</sequence>
<feature type="transmembrane region" description="Helical" evidence="1">
    <location>
        <begin position="101"/>
        <end position="121"/>
    </location>
</feature>
<feature type="transmembrane region" description="Helical" evidence="1">
    <location>
        <begin position="47"/>
        <end position="66"/>
    </location>
</feature>
<protein>
    <recommendedName>
        <fullName evidence="3">PQ loop repeat protein</fullName>
    </recommendedName>
</protein>
<keyword evidence="1" id="KW-0472">Membrane</keyword>